<evidence type="ECO:0000256" key="2">
    <source>
        <dbReference type="ARBA" id="ARBA00005699"/>
    </source>
</evidence>
<evidence type="ECO:0000313" key="10">
    <source>
        <dbReference type="EMBL" id="KAI6661544.1"/>
    </source>
</evidence>
<keyword evidence="4" id="KW-0138">CF(0)</keyword>
<dbReference type="Pfam" id="PF04718">
    <property type="entry name" value="ATP-synt_G"/>
    <property type="match status" value="1"/>
</dbReference>
<keyword evidence="9" id="KW-0066">ATP synthesis</keyword>
<evidence type="ECO:0000256" key="8">
    <source>
        <dbReference type="ARBA" id="ARBA00023136"/>
    </source>
</evidence>
<keyword evidence="8" id="KW-0472">Membrane</keyword>
<protein>
    <submittedName>
        <fullName evidence="10">ATP synthase g subunit</fullName>
    </submittedName>
</protein>
<comment type="similarity">
    <text evidence="2">Belongs to the ATPase g subunit family.</text>
</comment>
<organism evidence="10 11">
    <name type="scientific">Oopsacas minuta</name>
    <dbReference type="NCBI Taxonomy" id="111878"/>
    <lineage>
        <taxon>Eukaryota</taxon>
        <taxon>Metazoa</taxon>
        <taxon>Porifera</taxon>
        <taxon>Hexactinellida</taxon>
        <taxon>Hexasterophora</taxon>
        <taxon>Lyssacinosida</taxon>
        <taxon>Leucopsacidae</taxon>
        <taxon>Oopsacas</taxon>
    </lineage>
</organism>
<evidence type="ECO:0000256" key="9">
    <source>
        <dbReference type="ARBA" id="ARBA00023310"/>
    </source>
</evidence>
<evidence type="ECO:0000256" key="6">
    <source>
        <dbReference type="ARBA" id="ARBA00023065"/>
    </source>
</evidence>
<keyword evidence="5" id="KW-0375">Hydrogen ion transport</keyword>
<dbReference type="Proteomes" id="UP001165289">
    <property type="component" value="Unassembled WGS sequence"/>
</dbReference>
<evidence type="ECO:0000256" key="3">
    <source>
        <dbReference type="ARBA" id="ARBA00022448"/>
    </source>
</evidence>
<evidence type="ECO:0000256" key="7">
    <source>
        <dbReference type="ARBA" id="ARBA00023128"/>
    </source>
</evidence>
<sequence length="111" mass="12083">MAFIARLGKKTVNLSVSLVQRSIAVSRPKLSIFLGHARKELLPPTPSELGVAMEQAGKVYSNFTSLKFLNLTMKEGAKNVLVGVEICCWFFVGEIIGRGSIVGYKLPGTQE</sequence>
<evidence type="ECO:0000256" key="5">
    <source>
        <dbReference type="ARBA" id="ARBA00022781"/>
    </source>
</evidence>
<keyword evidence="6" id="KW-0406">Ion transport</keyword>
<dbReference type="InterPro" id="IPR006808">
    <property type="entry name" value="ATP_synth_F0_gsu_mt"/>
</dbReference>
<dbReference type="PANTHER" id="PTHR12386">
    <property type="entry name" value="ATP SYNTHASE SUBUNIT"/>
    <property type="match status" value="1"/>
</dbReference>
<dbReference type="EMBL" id="JAKMXF010000011">
    <property type="protein sequence ID" value="KAI6661544.1"/>
    <property type="molecule type" value="Genomic_DNA"/>
</dbReference>
<dbReference type="GO" id="GO:0031966">
    <property type="term" value="C:mitochondrial membrane"/>
    <property type="evidence" value="ECO:0007669"/>
    <property type="project" value="UniProtKB-SubCell"/>
</dbReference>
<evidence type="ECO:0000256" key="1">
    <source>
        <dbReference type="ARBA" id="ARBA00004325"/>
    </source>
</evidence>
<evidence type="ECO:0000256" key="4">
    <source>
        <dbReference type="ARBA" id="ARBA00022547"/>
    </source>
</evidence>
<reference evidence="10 11" key="1">
    <citation type="journal article" date="2023" name="BMC Biol.">
        <title>The compact genome of the sponge Oopsacas minuta (Hexactinellida) is lacking key metazoan core genes.</title>
        <authorList>
            <person name="Santini S."/>
            <person name="Schenkelaars Q."/>
            <person name="Jourda C."/>
            <person name="Duchesne M."/>
            <person name="Belahbib H."/>
            <person name="Rocher C."/>
            <person name="Selva M."/>
            <person name="Riesgo A."/>
            <person name="Vervoort M."/>
            <person name="Leys S.P."/>
            <person name="Kodjabachian L."/>
            <person name="Le Bivic A."/>
            <person name="Borchiellini C."/>
            <person name="Claverie J.M."/>
            <person name="Renard E."/>
        </authorList>
    </citation>
    <scope>NUCLEOTIDE SEQUENCE [LARGE SCALE GENOMIC DNA]</scope>
    <source>
        <strain evidence="10">SPO-2</strain>
    </source>
</reference>
<name>A0AAV7KK05_9METZ</name>
<dbReference type="AlphaFoldDB" id="A0AAV7KK05"/>
<comment type="subcellular location">
    <subcellularLocation>
        <location evidence="1">Mitochondrion membrane</location>
    </subcellularLocation>
</comment>
<evidence type="ECO:0000313" key="11">
    <source>
        <dbReference type="Proteomes" id="UP001165289"/>
    </source>
</evidence>
<proteinExistence type="inferred from homology"/>
<dbReference type="GO" id="GO:0015078">
    <property type="term" value="F:proton transmembrane transporter activity"/>
    <property type="evidence" value="ECO:0007669"/>
    <property type="project" value="InterPro"/>
</dbReference>
<gene>
    <name evidence="10" type="ORF">LOD99_13417</name>
</gene>
<keyword evidence="7" id="KW-0496">Mitochondrion</keyword>
<accession>A0AAV7KK05</accession>
<keyword evidence="3" id="KW-0813">Transport</keyword>
<dbReference type="GO" id="GO:0045259">
    <property type="term" value="C:proton-transporting ATP synthase complex"/>
    <property type="evidence" value="ECO:0007669"/>
    <property type="project" value="UniProtKB-KW"/>
</dbReference>
<dbReference type="GO" id="GO:0015986">
    <property type="term" value="P:proton motive force-driven ATP synthesis"/>
    <property type="evidence" value="ECO:0007669"/>
    <property type="project" value="InterPro"/>
</dbReference>
<comment type="caution">
    <text evidence="10">The sequence shown here is derived from an EMBL/GenBank/DDBJ whole genome shotgun (WGS) entry which is preliminary data.</text>
</comment>
<keyword evidence="11" id="KW-1185">Reference proteome</keyword>